<sequence length="65" mass="7237">MLILTRGVGESIRLGEEIEIQIRAIEGNKVTMAILSDLIESLKNLHQPHGAKEGRLFRAANESRI</sequence>
<dbReference type="SUPFAM" id="SSF117130">
    <property type="entry name" value="CsrA-like"/>
    <property type="match status" value="1"/>
</dbReference>
<gene>
    <name evidence="2" type="ORF">NCTC13292_00712</name>
</gene>
<dbReference type="Pfam" id="PF02599">
    <property type="entry name" value="CsrA"/>
    <property type="match status" value="1"/>
</dbReference>
<dbReference type="OrthoDB" id="5653333at2"/>
<dbReference type="GO" id="GO:0003723">
    <property type="term" value="F:RNA binding"/>
    <property type="evidence" value="ECO:0007669"/>
    <property type="project" value="InterPro"/>
</dbReference>
<keyword evidence="3" id="KW-1185">Reference proteome</keyword>
<dbReference type="AlphaFoldDB" id="A0A378J068"/>
<protein>
    <submittedName>
        <fullName evidence="2">Carbon storage regulator</fullName>
    </submittedName>
</protein>
<organism evidence="2 3">
    <name type="scientific">Legionella donaldsonii</name>
    <dbReference type="NCBI Taxonomy" id="45060"/>
    <lineage>
        <taxon>Bacteria</taxon>
        <taxon>Pseudomonadati</taxon>
        <taxon>Pseudomonadota</taxon>
        <taxon>Gammaproteobacteria</taxon>
        <taxon>Legionellales</taxon>
        <taxon>Legionellaceae</taxon>
        <taxon>Legionella</taxon>
    </lineage>
</organism>
<evidence type="ECO:0000313" key="3">
    <source>
        <dbReference type="Proteomes" id="UP000254677"/>
    </source>
</evidence>
<dbReference type="InterPro" id="IPR036107">
    <property type="entry name" value="CsrA_sf"/>
</dbReference>
<dbReference type="InterPro" id="IPR003751">
    <property type="entry name" value="CsrA"/>
</dbReference>
<dbReference type="GO" id="GO:0006402">
    <property type="term" value="P:mRNA catabolic process"/>
    <property type="evidence" value="ECO:0007669"/>
    <property type="project" value="InterPro"/>
</dbReference>
<evidence type="ECO:0000256" key="1">
    <source>
        <dbReference type="ARBA" id="ARBA00023159"/>
    </source>
</evidence>
<name>A0A378J068_9GAMM</name>
<dbReference type="Proteomes" id="UP000254677">
    <property type="component" value="Unassembled WGS sequence"/>
</dbReference>
<reference evidence="2 3" key="1">
    <citation type="submission" date="2018-06" db="EMBL/GenBank/DDBJ databases">
        <authorList>
            <consortium name="Pathogen Informatics"/>
            <person name="Doyle S."/>
        </authorList>
    </citation>
    <scope>NUCLEOTIDE SEQUENCE [LARGE SCALE GENOMIC DNA]</scope>
    <source>
        <strain evidence="2 3">NCTC13292</strain>
    </source>
</reference>
<dbReference type="EMBL" id="UGOA01000001">
    <property type="protein sequence ID" value="STX41102.1"/>
    <property type="molecule type" value="Genomic_DNA"/>
</dbReference>
<evidence type="ECO:0000313" key="2">
    <source>
        <dbReference type="EMBL" id="STX41102.1"/>
    </source>
</evidence>
<dbReference type="Gene3D" id="2.60.40.4380">
    <property type="entry name" value="Translational regulator CsrA"/>
    <property type="match status" value="1"/>
</dbReference>
<accession>A0A378J068</accession>
<dbReference type="GO" id="GO:0006109">
    <property type="term" value="P:regulation of carbohydrate metabolic process"/>
    <property type="evidence" value="ECO:0007669"/>
    <property type="project" value="InterPro"/>
</dbReference>
<keyword evidence="1" id="KW-0010">Activator</keyword>
<proteinExistence type="predicted"/>
<dbReference type="RefSeq" id="WP_115220521.1">
    <property type="nucleotide sequence ID" value="NZ_UGOA01000001.1"/>
</dbReference>